<sequence>MNSSLPTPPCILILAAGRGERFRASGGSTHKLDALLGGPGSPTVLENILAGVQASGLPWHLERGPHPGMGDSIAAAVRATAGSAGWLILPADLPLVQPATLRIVARALVEASAQHPEALTVIQPRFQGRKGHPVAFSAAAGPALMQLTGDQGAASVVREAMAAGLCTALPTFDEGCVLDVDTVEAMEQARALWARQQIPGRE</sequence>
<keyword evidence="3" id="KW-0808">Transferase</keyword>
<dbReference type="EMBL" id="JBHUMV010000006">
    <property type="protein sequence ID" value="MFD2755201.1"/>
    <property type="molecule type" value="Genomic_DNA"/>
</dbReference>
<evidence type="ECO:0000313" key="3">
    <source>
        <dbReference type="EMBL" id="MFD2755201.1"/>
    </source>
</evidence>
<accession>A0ABW5UNI8</accession>
<organism evidence="3 4">
    <name type="scientific">Comamonas terrae</name>
    <dbReference type="NCBI Taxonomy" id="673548"/>
    <lineage>
        <taxon>Bacteria</taxon>
        <taxon>Pseudomonadati</taxon>
        <taxon>Pseudomonadota</taxon>
        <taxon>Betaproteobacteria</taxon>
        <taxon>Burkholderiales</taxon>
        <taxon>Comamonadaceae</taxon>
        <taxon>Comamonas</taxon>
    </lineage>
</organism>
<dbReference type="InterPro" id="IPR029044">
    <property type="entry name" value="Nucleotide-diphossugar_trans"/>
</dbReference>
<proteinExistence type="predicted"/>
<reference evidence="4" key="1">
    <citation type="journal article" date="2019" name="Int. J. Syst. Evol. Microbiol.">
        <title>The Global Catalogue of Microorganisms (GCM) 10K type strain sequencing project: providing services to taxonomists for standard genome sequencing and annotation.</title>
        <authorList>
            <consortium name="The Broad Institute Genomics Platform"/>
            <consortium name="The Broad Institute Genome Sequencing Center for Infectious Disease"/>
            <person name="Wu L."/>
            <person name="Ma J."/>
        </authorList>
    </citation>
    <scope>NUCLEOTIDE SEQUENCE [LARGE SCALE GENOMIC DNA]</scope>
    <source>
        <strain evidence="4">TISTR 1906</strain>
    </source>
</reference>
<dbReference type="PANTHER" id="PTHR43777">
    <property type="entry name" value="MOLYBDENUM COFACTOR CYTIDYLYLTRANSFERASE"/>
    <property type="match status" value="1"/>
</dbReference>
<keyword evidence="1" id="KW-0460">Magnesium</keyword>
<evidence type="ECO:0000259" key="2">
    <source>
        <dbReference type="Pfam" id="PF12804"/>
    </source>
</evidence>
<gene>
    <name evidence="3" type="ORF">ACFSW6_13975</name>
</gene>
<protein>
    <submittedName>
        <fullName evidence="3">NTP transferase domain-containing protein</fullName>
    </submittedName>
</protein>
<dbReference type="GO" id="GO:0016740">
    <property type="term" value="F:transferase activity"/>
    <property type="evidence" value="ECO:0007669"/>
    <property type="project" value="UniProtKB-KW"/>
</dbReference>
<dbReference type="PANTHER" id="PTHR43777:SF1">
    <property type="entry name" value="MOLYBDENUM COFACTOR CYTIDYLYLTRANSFERASE"/>
    <property type="match status" value="1"/>
</dbReference>
<dbReference type="Proteomes" id="UP001597463">
    <property type="component" value="Unassembled WGS sequence"/>
</dbReference>
<dbReference type="InterPro" id="IPR025877">
    <property type="entry name" value="MobA-like_NTP_Trfase"/>
</dbReference>
<dbReference type="Pfam" id="PF12804">
    <property type="entry name" value="NTP_transf_3"/>
    <property type="match status" value="1"/>
</dbReference>
<name>A0ABW5UNI8_9BURK</name>
<dbReference type="RefSeq" id="WP_066478258.1">
    <property type="nucleotide sequence ID" value="NZ_BCNT01000008.1"/>
</dbReference>
<evidence type="ECO:0000313" key="4">
    <source>
        <dbReference type="Proteomes" id="UP001597463"/>
    </source>
</evidence>
<feature type="domain" description="MobA-like NTP transferase" evidence="2">
    <location>
        <begin position="50"/>
        <end position="159"/>
    </location>
</feature>
<evidence type="ECO:0000256" key="1">
    <source>
        <dbReference type="ARBA" id="ARBA00022842"/>
    </source>
</evidence>
<comment type="caution">
    <text evidence="3">The sequence shown here is derived from an EMBL/GenBank/DDBJ whole genome shotgun (WGS) entry which is preliminary data.</text>
</comment>
<dbReference type="Gene3D" id="3.90.550.10">
    <property type="entry name" value="Spore Coat Polysaccharide Biosynthesis Protein SpsA, Chain A"/>
    <property type="match status" value="1"/>
</dbReference>
<dbReference type="SUPFAM" id="SSF53448">
    <property type="entry name" value="Nucleotide-diphospho-sugar transferases"/>
    <property type="match status" value="1"/>
</dbReference>
<keyword evidence="4" id="KW-1185">Reference proteome</keyword>